<organism evidence="1 2">
    <name type="scientific">Nemania bipapillata</name>
    <dbReference type="NCBI Taxonomy" id="110536"/>
    <lineage>
        <taxon>Eukaryota</taxon>
        <taxon>Fungi</taxon>
        <taxon>Dikarya</taxon>
        <taxon>Ascomycota</taxon>
        <taxon>Pezizomycotina</taxon>
        <taxon>Sordariomycetes</taxon>
        <taxon>Xylariomycetidae</taxon>
        <taxon>Xylariales</taxon>
        <taxon>Xylariaceae</taxon>
        <taxon>Nemania</taxon>
    </lineage>
</organism>
<protein>
    <submittedName>
        <fullName evidence="1">Uncharacterized protein</fullName>
    </submittedName>
</protein>
<dbReference type="Proteomes" id="UP001153334">
    <property type="component" value="Unassembled WGS sequence"/>
</dbReference>
<evidence type="ECO:0000313" key="2">
    <source>
        <dbReference type="Proteomes" id="UP001153334"/>
    </source>
</evidence>
<sequence>MIKFATQVGTLFVLISSQLVHGWNATIYDSGNCTGNRYDIYPTAPYTKYFEMETSSGAEMVCIFHSRANITAPCEKQFPIGKSVFSSAGSCRSYSGGHSSGEHSATQTAGECESTDFSIRSVVCWDE</sequence>
<accession>A0ACC2IJC9</accession>
<name>A0ACC2IJC9_9PEZI</name>
<proteinExistence type="predicted"/>
<dbReference type="EMBL" id="JAPESX010001316">
    <property type="protein sequence ID" value="KAJ8115293.1"/>
    <property type="molecule type" value="Genomic_DNA"/>
</dbReference>
<comment type="caution">
    <text evidence="1">The sequence shown here is derived from an EMBL/GenBank/DDBJ whole genome shotgun (WGS) entry which is preliminary data.</text>
</comment>
<evidence type="ECO:0000313" key="1">
    <source>
        <dbReference type="EMBL" id="KAJ8115293.1"/>
    </source>
</evidence>
<reference evidence="1" key="1">
    <citation type="submission" date="2022-11" db="EMBL/GenBank/DDBJ databases">
        <title>Genome Sequence of Nemania bipapillata.</title>
        <authorList>
            <person name="Buettner E."/>
        </authorList>
    </citation>
    <scope>NUCLEOTIDE SEQUENCE</scope>
    <source>
        <strain evidence="1">CP14</strain>
    </source>
</reference>
<keyword evidence="2" id="KW-1185">Reference proteome</keyword>
<gene>
    <name evidence="1" type="ORF">ONZ43_g4700</name>
</gene>